<comment type="caution">
    <text evidence="2">The sequence shown here is derived from an EMBL/GenBank/DDBJ whole genome shotgun (WGS) entry which is preliminary data.</text>
</comment>
<gene>
    <name evidence="2" type="ORF">CRG98_008451</name>
</gene>
<dbReference type="Pfam" id="PF05641">
    <property type="entry name" value="Agenet"/>
    <property type="match status" value="1"/>
</dbReference>
<dbReference type="STRING" id="22663.A0A2I0KS85"/>
<dbReference type="InterPro" id="IPR014002">
    <property type="entry name" value="Agenet_dom_plant"/>
</dbReference>
<dbReference type="AlphaFoldDB" id="A0A2I0KS85"/>
<dbReference type="PANTHER" id="PTHR31917">
    <property type="entry name" value="AGENET DOMAIN-CONTAINING PROTEIN-RELATED"/>
    <property type="match status" value="1"/>
</dbReference>
<evidence type="ECO:0000313" key="3">
    <source>
        <dbReference type="Proteomes" id="UP000233551"/>
    </source>
</evidence>
<dbReference type="SMART" id="SM00743">
    <property type="entry name" value="Agenet"/>
    <property type="match status" value="1"/>
</dbReference>
<dbReference type="InterPro" id="IPR008395">
    <property type="entry name" value="Agenet-like_dom"/>
</dbReference>
<dbReference type="PANTHER" id="PTHR31917:SF5">
    <property type="entry name" value="OS02G0204500 PROTEIN"/>
    <property type="match status" value="1"/>
</dbReference>
<evidence type="ECO:0000259" key="1">
    <source>
        <dbReference type="SMART" id="SM00743"/>
    </source>
</evidence>
<protein>
    <recommendedName>
        <fullName evidence="1">Agenet domain-containing protein</fullName>
    </recommendedName>
</protein>
<reference evidence="2 3" key="1">
    <citation type="submission" date="2017-11" db="EMBL/GenBank/DDBJ databases">
        <title>De-novo sequencing of pomegranate (Punica granatum L.) genome.</title>
        <authorList>
            <person name="Akparov Z."/>
            <person name="Amiraslanov A."/>
            <person name="Hajiyeva S."/>
            <person name="Abbasov M."/>
            <person name="Kaur K."/>
            <person name="Hamwieh A."/>
            <person name="Solovyev V."/>
            <person name="Salamov A."/>
            <person name="Braich B."/>
            <person name="Kosarev P."/>
            <person name="Mahmoud A."/>
            <person name="Hajiyev E."/>
            <person name="Babayeva S."/>
            <person name="Izzatullayeva V."/>
            <person name="Mammadov A."/>
            <person name="Mammadov A."/>
            <person name="Sharifova S."/>
            <person name="Ojaghi J."/>
            <person name="Eynullazada K."/>
            <person name="Bayramov B."/>
            <person name="Abdulazimova A."/>
            <person name="Shahmuradov I."/>
        </authorList>
    </citation>
    <scope>NUCLEOTIDE SEQUENCE [LARGE SCALE GENOMIC DNA]</scope>
    <source>
        <strain evidence="3">cv. AG2017</strain>
        <tissue evidence="2">Leaf</tissue>
    </source>
</reference>
<dbReference type="EMBL" id="PGOL01000396">
    <property type="protein sequence ID" value="PKI71153.1"/>
    <property type="molecule type" value="Genomic_DNA"/>
</dbReference>
<sequence length="157" mass="17404">MRLKKGTRVEVLNTEEGSIGVWCTAEIISGNGRNYYVKYNLNSGSDEVKVERVPRKAIRPCPPHVQAIDDWVPEITTLCGYSDMLWSSVAINFSSGFGKYGKTASGLSLERALGVALLRERGLLGHMSEIPASQMRKIAQFLSLTCYQKKRPSGNHL</sequence>
<evidence type="ECO:0000313" key="2">
    <source>
        <dbReference type="EMBL" id="PKI71153.1"/>
    </source>
</evidence>
<keyword evidence="3" id="KW-1185">Reference proteome</keyword>
<accession>A0A2I0KS85</accession>
<proteinExistence type="predicted"/>
<name>A0A2I0KS85_PUNGR</name>
<feature type="domain" description="Agenet" evidence="1">
    <location>
        <begin position="1"/>
        <end position="66"/>
    </location>
</feature>
<dbReference type="Proteomes" id="UP000233551">
    <property type="component" value="Unassembled WGS sequence"/>
</dbReference>
<organism evidence="2 3">
    <name type="scientific">Punica granatum</name>
    <name type="common">Pomegranate</name>
    <dbReference type="NCBI Taxonomy" id="22663"/>
    <lineage>
        <taxon>Eukaryota</taxon>
        <taxon>Viridiplantae</taxon>
        <taxon>Streptophyta</taxon>
        <taxon>Embryophyta</taxon>
        <taxon>Tracheophyta</taxon>
        <taxon>Spermatophyta</taxon>
        <taxon>Magnoliopsida</taxon>
        <taxon>eudicotyledons</taxon>
        <taxon>Gunneridae</taxon>
        <taxon>Pentapetalae</taxon>
        <taxon>rosids</taxon>
        <taxon>malvids</taxon>
        <taxon>Myrtales</taxon>
        <taxon>Lythraceae</taxon>
        <taxon>Punica</taxon>
    </lineage>
</organism>
<dbReference type="CDD" id="cd20405">
    <property type="entry name" value="Tudor_Agenet_AtDUF_rpt1_3"/>
    <property type="match status" value="1"/>
</dbReference>